<dbReference type="EMBL" id="BAAAFM010000003">
    <property type="protein sequence ID" value="GAA0206743.1"/>
    <property type="molecule type" value="Genomic_DNA"/>
</dbReference>
<organism evidence="1 2">
    <name type="scientific">Kangiella japonica</name>
    <dbReference type="NCBI Taxonomy" id="647384"/>
    <lineage>
        <taxon>Bacteria</taxon>
        <taxon>Pseudomonadati</taxon>
        <taxon>Pseudomonadota</taxon>
        <taxon>Gammaproteobacteria</taxon>
        <taxon>Kangiellales</taxon>
        <taxon>Kangiellaceae</taxon>
        <taxon>Kangiella</taxon>
    </lineage>
</organism>
<dbReference type="Proteomes" id="UP001501221">
    <property type="component" value="Unassembled WGS sequence"/>
</dbReference>
<gene>
    <name evidence="1" type="ORF">GCM10009123_12750</name>
</gene>
<proteinExistence type="predicted"/>
<evidence type="ECO:0000313" key="1">
    <source>
        <dbReference type="EMBL" id="GAA0206743.1"/>
    </source>
</evidence>
<evidence type="ECO:0008006" key="3">
    <source>
        <dbReference type="Google" id="ProtNLM"/>
    </source>
</evidence>
<sequence>MLGIAICYRDRHGRRLPRDDGERGGAKYHHDDVKGTSLRELEAMPVVWNKAISHLLLVFASGTKQSRF</sequence>
<comment type="caution">
    <text evidence="1">The sequence shown here is derived from an EMBL/GenBank/DDBJ whole genome shotgun (WGS) entry which is preliminary data.</text>
</comment>
<name>A0ABN0SYN9_9GAMM</name>
<reference evidence="1 2" key="1">
    <citation type="journal article" date="2019" name="Int. J. Syst. Evol. Microbiol.">
        <title>The Global Catalogue of Microorganisms (GCM) 10K type strain sequencing project: providing services to taxonomists for standard genome sequencing and annotation.</title>
        <authorList>
            <consortium name="The Broad Institute Genomics Platform"/>
            <consortium name="The Broad Institute Genome Sequencing Center for Infectious Disease"/>
            <person name="Wu L."/>
            <person name="Ma J."/>
        </authorList>
    </citation>
    <scope>NUCLEOTIDE SEQUENCE [LARGE SCALE GENOMIC DNA]</scope>
    <source>
        <strain evidence="1 2">JCM 16211</strain>
    </source>
</reference>
<keyword evidence="2" id="KW-1185">Reference proteome</keyword>
<accession>A0ABN0SYN9</accession>
<protein>
    <recommendedName>
        <fullName evidence="3">Transposase</fullName>
    </recommendedName>
</protein>
<evidence type="ECO:0000313" key="2">
    <source>
        <dbReference type="Proteomes" id="UP001501221"/>
    </source>
</evidence>